<dbReference type="EMBL" id="BMHT01000001">
    <property type="protein sequence ID" value="GGE93499.1"/>
    <property type="molecule type" value="Genomic_DNA"/>
</dbReference>
<evidence type="ECO:0000256" key="1">
    <source>
        <dbReference type="SAM" id="MobiDB-lite"/>
    </source>
</evidence>
<sequence length="185" mass="19046">MATKFWQAVGLGVLAGMRSMTAPALLSHTLAKNPSKKLRKSRLGFLQSPTTATVLKVMAGGEMIGDKLPNAPDRTVPPVLGGRILSGALVGGATYKAAGGKLLQGALLGSAAAVAATYGMLALRKYLGKATGLPDTVWGLTEDATTVGSGLALLQNPPYGADKKARQAKRKAVKQAPKRTRNSPA</sequence>
<accession>A0ABQ1TFR1</accession>
<feature type="region of interest" description="Disordered" evidence="1">
    <location>
        <begin position="156"/>
        <end position="185"/>
    </location>
</feature>
<keyword evidence="3" id="KW-1185">Reference proteome</keyword>
<dbReference type="Proteomes" id="UP000632273">
    <property type="component" value="Unassembled WGS sequence"/>
</dbReference>
<feature type="compositionally biased region" description="Basic residues" evidence="1">
    <location>
        <begin position="166"/>
        <end position="185"/>
    </location>
</feature>
<evidence type="ECO:0000313" key="2">
    <source>
        <dbReference type="EMBL" id="GGE93499.1"/>
    </source>
</evidence>
<comment type="caution">
    <text evidence="2">The sequence shown here is derived from an EMBL/GenBank/DDBJ whole genome shotgun (WGS) entry which is preliminary data.</text>
</comment>
<dbReference type="RefSeq" id="WP_188809794.1">
    <property type="nucleotide sequence ID" value="NZ_BMHT01000001.1"/>
</dbReference>
<organism evidence="2 3">
    <name type="scientific">Hymenobacter cavernae</name>
    <dbReference type="NCBI Taxonomy" id="2044852"/>
    <lineage>
        <taxon>Bacteria</taxon>
        <taxon>Pseudomonadati</taxon>
        <taxon>Bacteroidota</taxon>
        <taxon>Cytophagia</taxon>
        <taxon>Cytophagales</taxon>
        <taxon>Hymenobacteraceae</taxon>
        <taxon>Hymenobacter</taxon>
    </lineage>
</organism>
<evidence type="ECO:0000313" key="3">
    <source>
        <dbReference type="Proteomes" id="UP000632273"/>
    </source>
</evidence>
<proteinExistence type="predicted"/>
<gene>
    <name evidence="2" type="ORF">GCM10011383_00250</name>
</gene>
<protein>
    <submittedName>
        <fullName evidence="2">Membrane protein</fullName>
    </submittedName>
</protein>
<reference evidence="3" key="1">
    <citation type="journal article" date="2019" name="Int. J. Syst. Evol. Microbiol.">
        <title>The Global Catalogue of Microorganisms (GCM) 10K type strain sequencing project: providing services to taxonomists for standard genome sequencing and annotation.</title>
        <authorList>
            <consortium name="The Broad Institute Genomics Platform"/>
            <consortium name="The Broad Institute Genome Sequencing Center for Infectious Disease"/>
            <person name="Wu L."/>
            <person name="Ma J."/>
        </authorList>
    </citation>
    <scope>NUCLEOTIDE SEQUENCE [LARGE SCALE GENOMIC DNA]</scope>
    <source>
        <strain evidence="3">CGMCC 1.15197</strain>
    </source>
</reference>
<name>A0ABQ1TFR1_9BACT</name>